<evidence type="ECO:0000256" key="3">
    <source>
        <dbReference type="ARBA" id="ARBA00022692"/>
    </source>
</evidence>
<dbReference type="SUPFAM" id="SSF140478">
    <property type="entry name" value="LemA-like"/>
    <property type="match status" value="1"/>
</dbReference>
<dbReference type="GO" id="GO:0016020">
    <property type="term" value="C:membrane"/>
    <property type="evidence" value="ECO:0007669"/>
    <property type="project" value="UniProtKB-SubCell"/>
</dbReference>
<dbReference type="EMBL" id="JACHFZ010000001">
    <property type="protein sequence ID" value="MBB5291003.1"/>
    <property type="molecule type" value="Genomic_DNA"/>
</dbReference>
<dbReference type="PANTHER" id="PTHR34478">
    <property type="entry name" value="PROTEIN LEMA"/>
    <property type="match status" value="1"/>
</dbReference>
<evidence type="ECO:0000313" key="7">
    <source>
        <dbReference type="EMBL" id="MBB5291003.1"/>
    </source>
</evidence>
<evidence type="ECO:0000313" key="8">
    <source>
        <dbReference type="Proteomes" id="UP000566663"/>
    </source>
</evidence>
<reference evidence="7 8" key="1">
    <citation type="submission" date="2020-08" db="EMBL/GenBank/DDBJ databases">
        <title>Genomic Encyclopedia of Type Strains, Phase IV (KMG-IV): sequencing the most valuable type-strain genomes for metagenomic binning, comparative biology and taxonomic classification.</title>
        <authorList>
            <person name="Goeker M."/>
        </authorList>
    </citation>
    <scope>NUCLEOTIDE SEQUENCE [LARGE SCALE GENOMIC DNA]</scope>
    <source>
        <strain evidence="7 8">DSM 25335</strain>
    </source>
</reference>
<protein>
    <submittedName>
        <fullName evidence="7">LemA protein</fullName>
    </submittedName>
</protein>
<gene>
    <name evidence="7" type="ORF">HNQ67_000499</name>
</gene>
<dbReference type="Gene3D" id="1.20.1440.20">
    <property type="entry name" value="LemA-like domain"/>
    <property type="match status" value="1"/>
</dbReference>
<dbReference type="PANTHER" id="PTHR34478:SF1">
    <property type="entry name" value="PROTEIN LEMA"/>
    <property type="match status" value="1"/>
</dbReference>
<proteinExistence type="inferred from homology"/>
<evidence type="ECO:0000256" key="6">
    <source>
        <dbReference type="SAM" id="Phobius"/>
    </source>
</evidence>
<evidence type="ECO:0000256" key="2">
    <source>
        <dbReference type="ARBA" id="ARBA00008854"/>
    </source>
</evidence>
<keyword evidence="4 6" id="KW-1133">Transmembrane helix</keyword>
<sequence>MLTTLIVIAVIVAVVLFVVVGAYNRLVALDQKADQSFADIDVQLKQRQDLIPNLVETVKGYATHERATLDAVTQARAAAAGANSVNDKVQAENMLTATLGRLFAVAEAYPDLKANTNFLELQRELSDIENKLAAARRFFNNAVSEFNAVRRQFPTVLFAAMVGFGSDKPFFDVGETDRAAMTAAPPLVNFQA</sequence>
<organism evidence="7 8">
    <name type="scientific">Brevundimonas basaltis</name>
    <dbReference type="NCBI Taxonomy" id="472166"/>
    <lineage>
        <taxon>Bacteria</taxon>
        <taxon>Pseudomonadati</taxon>
        <taxon>Pseudomonadota</taxon>
        <taxon>Alphaproteobacteria</taxon>
        <taxon>Caulobacterales</taxon>
        <taxon>Caulobacteraceae</taxon>
        <taxon>Brevundimonas</taxon>
    </lineage>
</organism>
<evidence type="ECO:0000256" key="1">
    <source>
        <dbReference type="ARBA" id="ARBA00004167"/>
    </source>
</evidence>
<keyword evidence="3 6" id="KW-0812">Transmembrane</keyword>
<dbReference type="InterPro" id="IPR007156">
    <property type="entry name" value="MamQ_LemA"/>
</dbReference>
<dbReference type="RefSeq" id="WP_183252000.1">
    <property type="nucleotide sequence ID" value="NZ_BAAAFF010000004.1"/>
</dbReference>
<dbReference type="Pfam" id="PF04011">
    <property type="entry name" value="LemA"/>
    <property type="match status" value="1"/>
</dbReference>
<dbReference type="AlphaFoldDB" id="A0A7W8HW39"/>
<keyword evidence="8" id="KW-1185">Reference proteome</keyword>
<keyword evidence="5 6" id="KW-0472">Membrane</keyword>
<comment type="similarity">
    <text evidence="2">Belongs to the LemA family.</text>
</comment>
<comment type="subcellular location">
    <subcellularLocation>
        <location evidence="1">Membrane</location>
        <topology evidence="1">Single-pass membrane protein</topology>
    </subcellularLocation>
</comment>
<name>A0A7W8HW39_9CAUL</name>
<evidence type="ECO:0000256" key="5">
    <source>
        <dbReference type="ARBA" id="ARBA00023136"/>
    </source>
</evidence>
<dbReference type="InterPro" id="IPR023353">
    <property type="entry name" value="LemA-like_dom_sf"/>
</dbReference>
<comment type="caution">
    <text evidence="7">The sequence shown here is derived from an EMBL/GenBank/DDBJ whole genome shotgun (WGS) entry which is preliminary data.</text>
</comment>
<dbReference type="Proteomes" id="UP000566663">
    <property type="component" value="Unassembled WGS sequence"/>
</dbReference>
<accession>A0A7W8HW39</accession>
<feature type="transmembrane region" description="Helical" evidence="6">
    <location>
        <begin position="6"/>
        <end position="23"/>
    </location>
</feature>
<evidence type="ECO:0000256" key="4">
    <source>
        <dbReference type="ARBA" id="ARBA00022989"/>
    </source>
</evidence>